<dbReference type="InterPro" id="IPR016191">
    <property type="entry name" value="Ribonuclease/ribotoxin"/>
</dbReference>
<reference evidence="4" key="1">
    <citation type="submission" date="2021-04" db="EMBL/GenBank/DDBJ databases">
        <authorList>
            <person name="Rodrigo-Torres L."/>
            <person name="Arahal R. D."/>
            <person name="Lucena T."/>
        </authorList>
    </citation>
    <scope>NUCLEOTIDE SEQUENCE</scope>
    <source>
        <strain evidence="4">CECT 9275</strain>
    </source>
</reference>
<dbReference type="Proteomes" id="UP000680038">
    <property type="component" value="Unassembled WGS sequence"/>
</dbReference>
<dbReference type="GO" id="GO:0003723">
    <property type="term" value="F:RNA binding"/>
    <property type="evidence" value="ECO:0007669"/>
    <property type="project" value="InterPro"/>
</dbReference>
<evidence type="ECO:0000256" key="2">
    <source>
        <dbReference type="ARBA" id="ARBA00022801"/>
    </source>
</evidence>
<keyword evidence="1" id="KW-0540">Nuclease</keyword>
<dbReference type="GO" id="GO:0016787">
    <property type="term" value="F:hydrolase activity"/>
    <property type="evidence" value="ECO:0007669"/>
    <property type="project" value="UniProtKB-KW"/>
</dbReference>
<dbReference type="AlphaFoldDB" id="A0A916JHS4"/>
<dbReference type="RefSeq" id="WP_215241290.1">
    <property type="nucleotide sequence ID" value="NZ_CAJRAF010000002.1"/>
</dbReference>
<dbReference type="EMBL" id="CAJRAF010000002">
    <property type="protein sequence ID" value="CAG5011799.1"/>
    <property type="molecule type" value="Genomic_DNA"/>
</dbReference>
<proteinExistence type="predicted"/>
<comment type="caution">
    <text evidence="4">The sequence shown here is derived from an EMBL/GenBank/DDBJ whole genome shotgun (WGS) entry which is preliminary data.</text>
</comment>
<evidence type="ECO:0000313" key="5">
    <source>
        <dbReference type="Proteomes" id="UP000680038"/>
    </source>
</evidence>
<protein>
    <submittedName>
        <fullName evidence="4">Uncharacterized protein</fullName>
    </submittedName>
</protein>
<sequence length="137" mass="15592">MKERIAAGLYKTFILLLLISLPALSLPGNNSLQNNGTAQNQQTQRKNQKVPLKAYKVLNYIRAHGKAPEGHIGGRKFGNYEKLLPINGPDGRPMKYREWDVNPKKPEKNRGPERLVTSADQRAWYTSDHYSSFTEIK</sequence>
<evidence type="ECO:0000256" key="1">
    <source>
        <dbReference type="ARBA" id="ARBA00022722"/>
    </source>
</evidence>
<organism evidence="4 5">
    <name type="scientific">Dyadobacter helix</name>
    <dbReference type="NCBI Taxonomy" id="2822344"/>
    <lineage>
        <taxon>Bacteria</taxon>
        <taxon>Pseudomonadati</taxon>
        <taxon>Bacteroidota</taxon>
        <taxon>Cytophagia</taxon>
        <taxon>Cytophagales</taxon>
        <taxon>Spirosomataceae</taxon>
        <taxon>Dyadobacter</taxon>
    </lineage>
</organism>
<dbReference type="Pfam" id="PF00545">
    <property type="entry name" value="Ribonuclease"/>
    <property type="match status" value="1"/>
</dbReference>
<evidence type="ECO:0000313" key="4">
    <source>
        <dbReference type="EMBL" id="CAG5011799.1"/>
    </source>
</evidence>
<dbReference type="GO" id="GO:0004521">
    <property type="term" value="F:RNA endonuclease activity"/>
    <property type="evidence" value="ECO:0007669"/>
    <property type="project" value="InterPro"/>
</dbReference>
<evidence type="ECO:0000256" key="3">
    <source>
        <dbReference type="SAM" id="MobiDB-lite"/>
    </source>
</evidence>
<name>A0A916JHS4_9BACT</name>
<keyword evidence="2" id="KW-0378">Hydrolase</keyword>
<feature type="compositionally biased region" description="Basic and acidic residues" evidence="3">
    <location>
        <begin position="94"/>
        <end position="113"/>
    </location>
</feature>
<dbReference type="Gene3D" id="3.10.450.30">
    <property type="entry name" value="Microbial ribonucleases"/>
    <property type="match status" value="1"/>
</dbReference>
<gene>
    <name evidence="4" type="ORF">DYBT9275_05028</name>
</gene>
<keyword evidence="5" id="KW-1185">Reference proteome</keyword>
<feature type="region of interest" description="Disordered" evidence="3">
    <location>
        <begin position="94"/>
        <end position="117"/>
    </location>
</feature>
<dbReference type="InterPro" id="IPR000026">
    <property type="entry name" value="N1-like"/>
</dbReference>
<accession>A0A916JHS4</accession>
<dbReference type="SUPFAM" id="SSF53933">
    <property type="entry name" value="Microbial ribonucleases"/>
    <property type="match status" value="1"/>
</dbReference>